<dbReference type="SMART" id="SM00228">
    <property type="entry name" value="PDZ"/>
    <property type="match status" value="1"/>
</dbReference>
<dbReference type="InterPro" id="IPR041489">
    <property type="entry name" value="PDZ_6"/>
</dbReference>
<dbReference type="Proteomes" id="UP001231189">
    <property type="component" value="Unassembled WGS sequence"/>
</dbReference>
<dbReference type="Gene3D" id="2.30.42.10">
    <property type="match status" value="1"/>
</dbReference>
<evidence type="ECO:0000313" key="4">
    <source>
        <dbReference type="Proteomes" id="UP001231189"/>
    </source>
</evidence>
<feature type="region of interest" description="Disordered" evidence="1">
    <location>
        <begin position="1"/>
        <end position="92"/>
    </location>
</feature>
<dbReference type="EMBL" id="JAUUTY010000043">
    <property type="protein sequence ID" value="KAK1603437.1"/>
    <property type="molecule type" value="Genomic_DNA"/>
</dbReference>
<comment type="caution">
    <text evidence="3">The sequence shown here is derived from an EMBL/GenBank/DDBJ whole genome shotgun (WGS) entry which is preliminary data.</text>
</comment>
<proteinExistence type="predicted"/>
<dbReference type="InterPro" id="IPR001478">
    <property type="entry name" value="PDZ"/>
</dbReference>
<protein>
    <recommendedName>
        <fullName evidence="2">PDZ domain-containing protein</fullName>
    </recommendedName>
</protein>
<dbReference type="AlphaFoldDB" id="A0AAD8VDA9"/>
<accession>A0AAD8VDA9</accession>
<feature type="compositionally biased region" description="Basic and acidic residues" evidence="1">
    <location>
        <begin position="45"/>
        <end position="62"/>
    </location>
</feature>
<sequence>MPTATSEYRLPSQAPSSERSERKRKRRRRRRRSIKVGEETSTEDAVTRISEDEEKETKKKREDEDEEVVSSAPSSPLYEPCLPDDDPDPPPELIEAFERAQSNYEIKRGNLRTELQLSGKARRVRSQPTRVRIPITRCIPRPQLGLAFSGIKLLDIVQVDKIWRKYKIDDGLIVNEVLKGSQAEEIGIRRGDIIECFNGQCISTTVQLENLLLSLCKSAGNGRDSKIHVSLEVFHVRKYRRKIRKFSVGVSEHREFIGRAYKPVTLD</sequence>
<evidence type="ECO:0000259" key="2">
    <source>
        <dbReference type="SMART" id="SM00228"/>
    </source>
</evidence>
<dbReference type="PANTHER" id="PTHR47389">
    <property type="entry name" value="OS09G0436400 PROTEIN"/>
    <property type="match status" value="1"/>
</dbReference>
<feature type="domain" description="PDZ" evidence="2">
    <location>
        <begin position="142"/>
        <end position="235"/>
    </location>
</feature>
<reference evidence="3" key="1">
    <citation type="submission" date="2023-07" db="EMBL/GenBank/DDBJ databases">
        <title>A chromosome-level genome assembly of Lolium multiflorum.</title>
        <authorList>
            <person name="Chen Y."/>
            <person name="Copetti D."/>
            <person name="Kolliker R."/>
            <person name="Studer B."/>
        </authorList>
    </citation>
    <scope>NUCLEOTIDE SEQUENCE</scope>
    <source>
        <strain evidence="3">02402/16</strain>
        <tissue evidence="3">Leaf</tissue>
    </source>
</reference>
<name>A0AAD8VDA9_LOLMU</name>
<dbReference type="PANTHER" id="PTHR47389:SF5">
    <property type="entry name" value="OS09G0436700 PROTEIN"/>
    <property type="match status" value="1"/>
</dbReference>
<evidence type="ECO:0000313" key="3">
    <source>
        <dbReference type="EMBL" id="KAK1603437.1"/>
    </source>
</evidence>
<organism evidence="3 4">
    <name type="scientific">Lolium multiflorum</name>
    <name type="common">Italian ryegrass</name>
    <name type="synonym">Lolium perenne subsp. multiflorum</name>
    <dbReference type="NCBI Taxonomy" id="4521"/>
    <lineage>
        <taxon>Eukaryota</taxon>
        <taxon>Viridiplantae</taxon>
        <taxon>Streptophyta</taxon>
        <taxon>Embryophyta</taxon>
        <taxon>Tracheophyta</taxon>
        <taxon>Spermatophyta</taxon>
        <taxon>Magnoliopsida</taxon>
        <taxon>Liliopsida</taxon>
        <taxon>Poales</taxon>
        <taxon>Poaceae</taxon>
        <taxon>BOP clade</taxon>
        <taxon>Pooideae</taxon>
        <taxon>Poodae</taxon>
        <taxon>Poeae</taxon>
        <taxon>Poeae Chloroplast Group 2 (Poeae type)</taxon>
        <taxon>Loliodinae</taxon>
        <taxon>Loliinae</taxon>
        <taxon>Lolium</taxon>
    </lineage>
</organism>
<evidence type="ECO:0000256" key="1">
    <source>
        <dbReference type="SAM" id="MobiDB-lite"/>
    </source>
</evidence>
<dbReference type="SUPFAM" id="SSF50156">
    <property type="entry name" value="PDZ domain-like"/>
    <property type="match status" value="1"/>
</dbReference>
<feature type="compositionally biased region" description="Basic residues" evidence="1">
    <location>
        <begin position="22"/>
        <end position="34"/>
    </location>
</feature>
<dbReference type="Pfam" id="PF17820">
    <property type="entry name" value="PDZ_6"/>
    <property type="match status" value="1"/>
</dbReference>
<gene>
    <name evidence="3" type="ORF">QYE76_016435</name>
</gene>
<dbReference type="InterPro" id="IPR036034">
    <property type="entry name" value="PDZ_sf"/>
</dbReference>
<keyword evidence="4" id="KW-1185">Reference proteome</keyword>